<dbReference type="GO" id="GO:0008270">
    <property type="term" value="F:zinc ion binding"/>
    <property type="evidence" value="ECO:0007669"/>
    <property type="project" value="UniProtKB-KW"/>
</dbReference>
<dbReference type="PANTHER" id="PTHR15725:SF14">
    <property type="entry name" value="ZINC FINGER CCCH DOMAIN-CONTAINING PROTEIN 11A"/>
    <property type="match status" value="1"/>
</dbReference>
<name>A0A3Q4I2Y3_NEOBR</name>
<protein>
    <recommendedName>
        <fullName evidence="2">C3H1-type domain-containing protein</fullName>
    </recommendedName>
</protein>
<feature type="domain" description="C3H1-type" evidence="2">
    <location>
        <begin position="7"/>
        <end position="29"/>
    </location>
</feature>
<dbReference type="Ensembl" id="ENSNBRT00000028874.1">
    <property type="protein sequence ID" value="ENSNBRP00000028138.1"/>
    <property type="gene ID" value="ENSNBRG00000021444.1"/>
</dbReference>
<dbReference type="PROSITE" id="PS50103">
    <property type="entry name" value="ZF_C3H1"/>
    <property type="match status" value="1"/>
</dbReference>
<dbReference type="InterPro" id="IPR000571">
    <property type="entry name" value="Znf_CCCH"/>
</dbReference>
<evidence type="ECO:0000313" key="4">
    <source>
        <dbReference type="Proteomes" id="UP000261580"/>
    </source>
</evidence>
<dbReference type="Proteomes" id="UP000261580">
    <property type="component" value="Unassembled WGS sequence"/>
</dbReference>
<accession>A0A3Q4I2Y3</accession>
<dbReference type="GeneTree" id="ENSGT00920000149095"/>
<dbReference type="STRING" id="32507.ENSNBRP00000028138"/>
<dbReference type="Bgee" id="ENSNBRG00000021444">
    <property type="expression patterns" value="Expressed in camera-type eye and 8 other cell types or tissues"/>
</dbReference>
<keyword evidence="1" id="KW-0479">Metal-binding</keyword>
<proteinExistence type="predicted"/>
<dbReference type="Pfam" id="PF15663">
    <property type="entry name" value="zf-CCCH_3"/>
    <property type="match status" value="1"/>
</dbReference>
<sequence length="171" mass="19797">MTSHGDDCYFFYYSTCSKGDSCPFRHCEAAMGSETTCSLWEEGRCFRAVCKFRHMEITKNRKEIPCYWEKQPAGCQKPHCAFYHEKPRCIEGVFVQPDKSEFKHTLYIHYSKMLMSRIKSSLLVLDIDLRSAEDVPLKRSLAKRLGRVVDVDQPFLPPHTGQCYKSCSCSL</sequence>
<organism evidence="3 4">
    <name type="scientific">Neolamprologus brichardi</name>
    <name type="common">Fairy cichlid</name>
    <name type="synonym">Lamprologus brichardi</name>
    <dbReference type="NCBI Taxonomy" id="32507"/>
    <lineage>
        <taxon>Eukaryota</taxon>
        <taxon>Metazoa</taxon>
        <taxon>Chordata</taxon>
        <taxon>Craniata</taxon>
        <taxon>Vertebrata</taxon>
        <taxon>Euteleostomi</taxon>
        <taxon>Actinopterygii</taxon>
        <taxon>Neopterygii</taxon>
        <taxon>Teleostei</taxon>
        <taxon>Neoteleostei</taxon>
        <taxon>Acanthomorphata</taxon>
        <taxon>Ovalentaria</taxon>
        <taxon>Cichlomorphae</taxon>
        <taxon>Cichliformes</taxon>
        <taxon>Cichlidae</taxon>
        <taxon>African cichlids</taxon>
        <taxon>Pseudocrenilabrinae</taxon>
        <taxon>Lamprologini</taxon>
        <taxon>Neolamprologus</taxon>
    </lineage>
</organism>
<dbReference type="Gene3D" id="4.10.1000.10">
    <property type="entry name" value="Zinc finger, CCCH-type"/>
    <property type="match status" value="1"/>
</dbReference>
<keyword evidence="4" id="KW-1185">Reference proteome</keyword>
<keyword evidence="1" id="KW-0863">Zinc-finger</keyword>
<reference evidence="3" key="1">
    <citation type="submission" date="2025-08" db="UniProtKB">
        <authorList>
            <consortium name="Ensembl"/>
        </authorList>
    </citation>
    <scope>IDENTIFICATION</scope>
</reference>
<dbReference type="GO" id="GO:0016973">
    <property type="term" value="P:poly(A)+ mRNA export from nucleus"/>
    <property type="evidence" value="ECO:0007669"/>
    <property type="project" value="TreeGrafter"/>
</dbReference>
<reference evidence="3" key="2">
    <citation type="submission" date="2025-09" db="UniProtKB">
        <authorList>
            <consortium name="Ensembl"/>
        </authorList>
    </citation>
    <scope>IDENTIFICATION</scope>
</reference>
<evidence type="ECO:0000256" key="1">
    <source>
        <dbReference type="PROSITE-ProRule" id="PRU00723"/>
    </source>
</evidence>
<dbReference type="SMART" id="SM00356">
    <property type="entry name" value="ZnF_C3H1"/>
    <property type="match status" value="3"/>
</dbReference>
<evidence type="ECO:0000259" key="2">
    <source>
        <dbReference type="PROSITE" id="PS50103"/>
    </source>
</evidence>
<evidence type="ECO:0000313" key="3">
    <source>
        <dbReference type="Ensembl" id="ENSNBRP00000028138.1"/>
    </source>
</evidence>
<dbReference type="PANTHER" id="PTHR15725">
    <property type="entry name" value="ZN-FINGER, C-X8-C-X5-C-X3-H TYPE-CONTAINING"/>
    <property type="match status" value="1"/>
</dbReference>
<keyword evidence="1" id="KW-0862">Zinc</keyword>
<dbReference type="AlphaFoldDB" id="A0A3Q4I2Y3"/>
<feature type="zinc finger region" description="C3H1-type" evidence="1">
    <location>
        <begin position="7"/>
        <end position="29"/>
    </location>
</feature>
<dbReference type="InterPro" id="IPR041686">
    <property type="entry name" value="Znf-CCCH_3"/>
</dbReference>
<dbReference type="FunFam" id="4.10.1000.10:FF:000026">
    <property type="entry name" value="Zinc finger CCCH domain-containing protein 11A"/>
    <property type="match status" value="1"/>
</dbReference>